<evidence type="ECO:0000256" key="14">
    <source>
        <dbReference type="ARBA" id="ARBA00023288"/>
    </source>
</evidence>
<feature type="domain" description="SLBB" evidence="18">
    <location>
        <begin position="139"/>
        <end position="229"/>
    </location>
</feature>
<dbReference type="EMBL" id="JAMPLM010000013">
    <property type="protein sequence ID" value="MEP1059798.1"/>
    <property type="molecule type" value="Genomic_DNA"/>
</dbReference>
<reference evidence="19 20" key="1">
    <citation type="submission" date="2022-04" db="EMBL/GenBank/DDBJ databases">
        <title>Positive selection, recombination, and allopatry shape intraspecific diversity of widespread and dominant cyanobacteria.</title>
        <authorList>
            <person name="Wei J."/>
            <person name="Shu W."/>
            <person name="Hu C."/>
        </authorList>
    </citation>
    <scope>NUCLEOTIDE SEQUENCE [LARGE SCALE GENOMIC DNA]</scope>
    <source>
        <strain evidence="19 20">AS-A4</strain>
    </source>
</reference>
<evidence type="ECO:0000256" key="7">
    <source>
        <dbReference type="ARBA" id="ARBA00022729"/>
    </source>
</evidence>
<dbReference type="PANTHER" id="PTHR33619">
    <property type="entry name" value="POLYSACCHARIDE EXPORT PROTEIN GFCE-RELATED"/>
    <property type="match status" value="1"/>
</dbReference>
<dbReference type="Pfam" id="PF10531">
    <property type="entry name" value="SLBB"/>
    <property type="match status" value="1"/>
</dbReference>
<keyword evidence="10" id="KW-0626">Porin</keyword>
<keyword evidence="6" id="KW-0812">Transmembrane</keyword>
<dbReference type="InterPro" id="IPR054765">
    <property type="entry name" value="SLBB_dom"/>
</dbReference>
<keyword evidence="20" id="KW-1185">Reference proteome</keyword>
<feature type="domain" description="Soluble ligand binding" evidence="17">
    <location>
        <begin position="388"/>
        <end position="440"/>
    </location>
</feature>
<evidence type="ECO:0000313" key="19">
    <source>
        <dbReference type="EMBL" id="MEP1059798.1"/>
    </source>
</evidence>
<keyword evidence="7" id="KW-0732">Signal</keyword>
<keyword evidence="9" id="KW-0406">Ion transport</keyword>
<evidence type="ECO:0000256" key="8">
    <source>
        <dbReference type="ARBA" id="ARBA00023047"/>
    </source>
</evidence>
<comment type="similarity">
    <text evidence="2">Belongs to the BexD/CtrA/VexA family.</text>
</comment>
<organism evidence="19 20">
    <name type="scientific">Stenomitos frigidus AS-A4</name>
    <dbReference type="NCBI Taxonomy" id="2933935"/>
    <lineage>
        <taxon>Bacteria</taxon>
        <taxon>Bacillati</taxon>
        <taxon>Cyanobacteriota</taxon>
        <taxon>Cyanophyceae</taxon>
        <taxon>Leptolyngbyales</taxon>
        <taxon>Leptolyngbyaceae</taxon>
        <taxon>Stenomitos</taxon>
    </lineage>
</organism>
<sequence length="498" mass="52716">MPLAQPFRLVKQTTCAIGWLPPTIIVGSLFLASVGTAQVPDRTLSPSVLPTSASPTQAEDGYLLGSGDRVRIDFFNVPEYSGEYLVLPNGAVNLPQVGAVPVQGRTLKQAAAAIAARYEPYLTRPLVTIGLLSARPLAIAIAGEINRPGTYNVQAISANADTGVPSVTRLIQLAGGVTQAADVRQVEVRRPRPYNTGADEVIKVDLWELLKAGNLRQDLRLQDGDSIFIPSATSVDLNEAQRLAAATIAAPSDRPMRIAVVGEVNRPGPYILTPDQTNPTNQTNGASSTPLPTNANLKVPTVTRAIQTAGGITQTADIRNVEVRRTTQAGPVQTIKVDFWSLLQAGDLRQDLPLQEGDTIVIPTAPALDNTEATKIAAASFAPDRITVNVVGEVVRSGPVQVPPNTPLNQALLAAGGFNNRAKKGEVTFIRLNQNGTVARRNINVDFAQGISEANNPPMRNNDTIVVRRSGLATVSDTLGSVLSPIGGVFSIINLLGF</sequence>
<evidence type="ECO:0000259" key="17">
    <source>
        <dbReference type="Pfam" id="PF10531"/>
    </source>
</evidence>
<dbReference type="PANTHER" id="PTHR33619:SF3">
    <property type="entry name" value="POLYSACCHARIDE EXPORT PROTEIN GFCE-RELATED"/>
    <property type="match status" value="1"/>
</dbReference>
<keyword evidence="12" id="KW-0564">Palmitate</keyword>
<dbReference type="Pfam" id="PF02563">
    <property type="entry name" value="Poly_export"/>
    <property type="match status" value="1"/>
</dbReference>
<evidence type="ECO:0000256" key="3">
    <source>
        <dbReference type="ARBA" id="ARBA00022448"/>
    </source>
</evidence>
<evidence type="ECO:0000256" key="2">
    <source>
        <dbReference type="ARBA" id="ARBA00009450"/>
    </source>
</evidence>
<keyword evidence="3" id="KW-0813">Transport</keyword>
<feature type="region of interest" description="Disordered" evidence="15">
    <location>
        <begin position="272"/>
        <end position="295"/>
    </location>
</feature>
<dbReference type="InterPro" id="IPR049712">
    <property type="entry name" value="Poly_export"/>
</dbReference>
<keyword evidence="11" id="KW-0472">Membrane</keyword>
<keyword evidence="4" id="KW-1134">Transmembrane beta strand</keyword>
<dbReference type="InterPro" id="IPR019554">
    <property type="entry name" value="Soluble_ligand-bd"/>
</dbReference>
<evidence type="ECO:0000256" key="10">
    <source>
        <dbReference type="ARBA" id="ARBA00023114"/>
    </source>
</evidence>
<evidence type="ECO:0000256" key="9">
    <source>
        <dbReference type="ARBA" id="ARBA00023065"/>
    </source>
</evidence>
<comment type="caution">
    <text evidence="19">The sequence shown here is derived from an EMBL/GenBank/DDBJ whole genome shotgun (WGS) entry which is preliminary data.</text>
</comment>
<evidence type="ECO:0000256" key="11">
    <source>
        <dbReference type="ARBA" id="ARBA00023136"/>
    </source>
</evidence>
<feature type="domain" description="SLBB" evidence="18">
    <location>
        <begin position="301"/>
        <end position="361"/>
    </location>
</feature>
<feature type="domain" description="Polysaccharide export protein N-terminal" evidence="16">
    <location>
        <begin position="57"/>
        <end position="130"/>
    </location>
</feature>
<gene>
    <name evidence="19" type="ORF">NDI38_15265</name>
</gene>
<evidence type="ECO:0000256" key="1">
    <source>
        <dbReference type="ARBA" id="ARBA00004571"/>
    </source>
</evidence>
<evidence type="ECO:0000259" key="16">
    <source>
        <dbReference type="Pfam" id="PF02563"/>
    </source>
</evidence>
<dbReference type="Pfam" id="PF22461">
    <property type="entry name" value="SLBB_2"/>
    <property type="match status" value="2"/>
</dbReference>
<keyword evidence="13" id="KW-0998">Cell outer membrane</keyword>
<name>A0ABV0KKM0_9CYAN</name>
<keyword evidence="14" id="KW-0449">Lipoprotein</keyword>
<evidence type="ECO:0000259" key="18">
    <source>
        <dbReference type="Pfam" id="PF22461"/>
    </source>
</evidence>
<dbReference type="Proteomes" id="UP001476950">
    <property type="component" value="Unassembled WGS sequence"/>
</dbReference>
<proteinExistence type="inferred from homology"/>
<dbReference type="Gene3D" id="3.30.1950.10">
    <property type="entry name" value="wza like domain"/>
    <property type="match status" value="1"/>
</dbReference>
<dbReference type="RefSeq" id="WP_190449506.1">
    <property type="nucleotide sequence ID" value="NZ_JAMPLM010000013.1"/>
</dbReference>
<evidence type="ECO:0000256" key="13">
    <source>
        <dbReference type="ARBA" id="ARBA00023237"/>
    </source>
</evidence>
<feature type="compositionally biased region" description="Low complexity" evidence="15">
    <location>
        <begin position="273"/>
        <end position="284"/>
    </location>
</feature>
<keyword evidence="5" id="KW-0762">Sugar transport</keyword>
<keyword evidence="8" id="KW-0625">Polysaccharide transport</keyword>
<accession>A0ABV0KKM0</accession>
<evidence type="ECO:0000256" key="6">
    <source>
        <dbReference type="ARBA" id="ARBA00022692"/>
    </source>
</evidence>
<comment type="subcellular location">
    <subcellularLocation>
        <location evidence="1">Cell outer membrane</location>
        <topology evidence="1">Multi-pass membrane protein</topology>
    </subcellularLocation>
</comment>
<feature type="compositionally biased region" description="Polar residues" evidence="15">
    <location>
        <begin position="285"/>
        <end position="295"/>
    </location>
</feature>
<dbReference type="InterPro" id="IPR003715">
    <property type="entry name" value="Poly_export_N"/>
</dbReference>
<evidence type="ECO:0000256" key="15">
    <source>
        <dbReference type="SAM" id="MobiDB-lite"/>
    </source>
</evidence>
<dbReference type="Gene3D" id="3.10.560.10">
    <property type="entry name" value="Outer membrane lipoprotein wza domain like"/>
    <property type="match status" value="3"/>
</dbReference>
<evidence type="ECO:0000313" key="20">
    <source>
        <dbReference type="Proteomes" id="UP001476950"/>
    </source>
</evidence>
<evidence type="ECO:0000256" key="4">
    <source>
        <dbReference type="ARBA" id="ARBA00022452"/>
    </source>
</evidence>
<evidence type="ECO:0000256" key="12">
    <source>
        <dbReference type="ARBA" id="ARBA00023139"/>
    </source>
</evidence>
<evidence type="ECO:0000256" key="5">
    <source>
        <dbReference type="ARBA" id="ARBA00022597"/>
    </source>
</evidence>
<protein>
    <submittedName>
        <fullName evidence="19">SLBB domain-containing protein</fullName>
    </submittedName>
</protein>